<gene>
    <name evidence="6" type="ORF">SAMN03080594_112104</name>
</gene>
<keyword evidence="2 5" id="KW-0812">Transmembrane</keyword>
<organism evidence="6 7">
    <name type="scientific">Arenibacter palladensis</name>
    <dbReference type="NCBI Taxonomy" id="237373"/>
    <lineage>
        <taxon>Bacteria</taxon>
        <taxon>Pseudomonadati</taxon>
        <taxon>Bacteroidota</taxon>
        <taxon>Flavobacteriia</taxon>
        <taxon>Flavobacteriales</taxon>
        <taxon>Flavobacteriaceae</taxon>
        <taxon>Arenibacter</taxon>
    </lineage>
</organism>
<evidence type="ECO:0000256" key="2">
    <source>
        <dbReference type="ARBA" id="ARBA00022692"/>
    </source>
</evidence>
<keyword evidence="7" id="KW-1185">Reference proteome</keyword>
<sequence>MNSTFFIALRFVFGIFLIVFGANKFLHFMPAGQMSEAAMNYFSALMSTNTLYVVAIVEILSGLSLLINKFGALMMIILMTVSVNALLFNAFLEPGSIGLTLVLLILNIVMLYAYKERYKDILRP</sequence>
<dbReference type="OrthoDB" id="8161897at2"/>
<comment type="subcellular location">
    <subcellularLocation>
        <location evidence="1">Membrane</location>
        <topology evidence="1">Multi-pass membrane protein</topology>
    </subcellularLocation>
</comment>
<dbReference type="GO" id="GO:0016020">
    <property type="term" value="C:membrane"/>
    <property type="evidence" value="ECO:0007669"/>
    <property type="project" value="UniProtKB-SubCell"/>
</dbReference>
<evidence type="ECO:0000313" key="6">
    <source>
        <dbReference type="EMBL" id="SHG09448.1"/>
    </source>
</evidence>
<proteinExistence type="predicted"/>
<dbReference type="InterPro" id="IPR032808">
    <property type="entry name" value="DoxX"/>
</dbReference>
<evidence type="ECO:0000256" key="5">
    <source>
        <dbReference type="SAM" id="Phobius"/>
    </source>
</evidence>
<evidence type="ECO:0000256" key="3">
    <source>
        <dbReference type="ARBA" id="ARBA00022989"/>
    </source>
</evidence>
<evidence type="ECO:0000256" key="1">
    <source>
        <dbReference type="ARBA" id="ARBA00004141"/>
    </source>
</evidence>
<protein>
    <submittedName>
        <fullName evidence="6">DoxX protein</fullName>
    </submittedName>
</protein>
<reference evidence="7" key="1">
    <citation type="submission" date="2016-11" db="EMBL/GenBank/DDBJ databases">
        <authorList>
            <person name="Varghese N."/>
            <person name="Submissions S."/>
        </authorList>
    </citation>
    <scope>NUCLEOTIDE SEQUENCE [LARGE SCALE GENOMIC DNA]</scope>
    <source>
        <strain evidence="7">DSM 17539</strain>
    </source>
</reference>
<evidence type="ECO:0000313" key="7">
    <source>
        <dbReference type="Proteomes" id="UP000184406"/>
    </source>
</evidence>
<feature type="transmembrane region" description="Helical" evidence="5">
    <location>
        <begin position="38"/>
        <end position="60"/>
    </location>
</feature>
<evidence type="ECO:0000256" key="4">
    <source>
        <dbReference type="ARBA" id="ARBA00023136"/>
    </source>
</evidence>
<feature type="transmembrane region" description="Helical" evidence="5">
    <location>
        <begin position="97"/>
        <end position="114"/>
    </location>
</feature>
<dbReference type="Proteomes" id="UP000184406">
    <property type="component" value="Unassembled WGS sequence"/>
</dbReference>
<dbReference type="AlphaFoldDB" id="A0A1M5H0I9"/>
<name>A0A1M5H0I9_9FLAO</name>
<accession>A0A1M5H0I9</accession>
<dbReference type="RefSeq" id="WP_072865469.1">
    <property type="nucleotide sequence ID" value="NZ_FQUX01000012.1"/>
</dbReference>
<feature type="transmembrane region" description="Helical" evidence="5">
    <location>
        <begin position="7"/>
        <end position="26"/>
    </location>
</feature>
<keyword evidence="4 5" id="KW-0472">Membrane</keyword>
<feature type="transmembrane region" description="Helical" evidence="5">
    <location>
        <begin position="72"/>
        <end position="91"/>
    </location>
</feature>
<dbReference type="Pfam" id="PF07681">
    <property type="entry name" value="DoxX"/>
    <property type="match status" value="1"/>
</dbReference>
<dbReference type="EMBL" id="FQUX01000012">
    <property type="protein sequence ID" value="SHG09448.1"/>
    <property type="molecule type" value="Genomic_DNA"/>
</dbReference>
<keyword evidence="3 5" id="KW-1133">Transmembrane helix</keyword>